<dbReference type="SUPFAM" id="SSF141868">
    <property type="entry name" value="EAL domain-like"/>
    <property type="match status" value="1"/>
</dbReference>
<dbReference type="InterPro" id="IPR050706">
    <property type="entry name" value="Cyclic-di-GMP_PDE-like"/>
</dbReference>
<dbReference type="PANTHER" id="PTHR33121">
    <property type="entry name" value="CYCLIC DI-GMP PHOSPHODIESTERASE PDEF"/>
    <property type="match status" value="1"/>
</dbReference>
<proteinExistence type="predicted"/>
<dbReference type="PROSITE" id="PS50883">
    <property type="entry name" value="EAL"/>
    <property type="match status" value="1"/>
</dbReference>
<dbReference type="InterPro" id="IPR001633">
    <property type="entry name" value="EAL_dom"/>
</dbReference>
<dbReference type="SMART" id="SM00052">
    <property type="entry name" value="EAL"/>
    <property type="match status" value="1"/>
</dbReference>
<protein>
    <submittedName>
        <fullName evidence="3">EAL domain-containing protein</fullName>
    </submittedName>
</protein>
<sequence length="296" mass="32678">MAGAHLRSRTGEGDTRLPATRTFDFETADDGAIVARHGDVTLRTAFQPVFRFQNGRLSPVACEALLRVMRGTTPVLTDAWFSSLDMPEFRQIEPELRRLHIRNARHLPPGQQRLFLNFDPRIPESGSGFDAILRELGSELRDAGISPADVVCEITEAHTDRTEILTHLSYELRARGFLIAVDDFGAHASRLGRVTALAPDIVKFDGNLVQRLLATRAGFGTLATLVARFRDDGIHSVLEGLEALWQVGLAEKADAAMVQGYVLAAPRLAGPDLPAWLGQYHVPRHSTNVQLAKRYN</sequence>
<gene>
    <name evidence="3" type="ORF">E0D97_07060</name>
</gene>
<dbReference type="Proteomes" id="UP000291301">
    <property type="component" value="Unassembled WGS sequence"/>
</dbReference>
<dbReference type="Gene3D" id="3.20.20.450">
    <property type="entry name" value="EAL domain"/>
    <property type="match status" value="1"/>
</dbReference>
<dbReference type="GO" id="GO:0071111">
    <property type="term" value="F:cyclic-guanylate-specific phosphodiesterase activity"/>
    <property type="evidence" value="ECO:0007669"/>
    <property type="project" value="InterPro"/>
</dbReference>
<dbReference type="PANTHER" id="PTHR33121:SF76">
    <property type="entry name" value="SIGNALING PROTEIN"/>
    <property type="match status" value="1"/>
</dbReference>
<dbReference type="InterPro" id="IPR035919">
    <property type="entry name" value="EAL_sf"/>
</dbReference>
<evidence type="ECO:0000256" key="1">
    <source>
        <dbReference type="SAM" id="MobiDB-lite"/>
    </source>
</evidence>
<organism evidence="3 4">
    <name type="scientific">Oricola cellulosilytica</name>
    <dbReference type="NCBI Taxonomy" id="1429082"/>
    <lineage>
        <taxon>Bacteria</taxon>
        <taxon>Pseudomonadati</taxon>
        <taxon>Pseudomonadota</taxon>
        <taxon>Alphaproteobacteria</taxon>
        <taxon>Hyphomicrobiales</taxon>
        <taxon>Ahrensiaceae</taxon>
        <taxon>Oricola</taxon>
    </lineage>
</organism>
<evidence type="ECO:0000259" key="2">
    <source>
        <dbReference type="PROSITE" id="PS50883"/>
    </source>
</evidence>
<feature type="region of interest" description="Disordered" evidence="1">
    <location>
        <begin position="1"/>
        <end position="20"/>
    </location>
</feature>
<dbReference type="AlphaFoldDB" id="A0A4R0PF58"/>
<feature type="domain" description="EAL" evidence="2">
    <location>
        <begin position="22"/>
        <end position="280"/>
    </location>
</feature>
<evidence type="ECO:0000313" key="3">
    <source>
        <dbReference type="EMBL" id="TCD15288.1"/>
    </source>
</evidence>
<dbReference type="EMBL" id="SJST01000002">
    <property type="protein sequence ID" value="TCD15288.1"/>
    <property type="molecule type" value="Genomic_DNA"/>
</dbReference>
<name>A0A4R0PF58_9HYPH</name>
<evidence type="ECO:0000313" key="4">
    <source>
        <dbReference type="Proteomes" id="UP000291301"/>
    </source>
</evidence>
<keyword evidence="4" id="KW-1185">Reference proteome</keyword>
<accession>A0A4R0PF58</accession>
<comment type="caution">
    <text evidence="3">The sequence shown here is derived from an EMBL/GenBank/DDBJ whole genome shotgun (WGS) entry which is preliminary data.</text>
</comment>
<dbReference type="CDD" id="cd01948">
    <property type="entry name" value="EAL"/>
    <property type="match status" value="1"/>
</dbReference>
<reference evidence="3 4" key="1">
    <citation type="journal article" date="2015" name="Antonie Van Leeuwenhoek">
        <title>Oricola cellulosilytica gen. nov., sp. nov., a cellulose-degrading bacterium of the family Phyllobacteriaceae isolated from surface seashore water, and emended descriptions of Mesorhizobium loti and Phyllobacterium myrsinacearum.</title>
        <authorList>
            <person name="Hameed A."/>
            <person name="Shahina M."/>
            <person name="Lai W.A."/>
            <person name="Lin S.Y."/>
            <person name="Young L.S."/>
            <person name="Liu Y.C."/>
            <person name="Hsu Y.H."/>
            <person name="Young C.C."/>
        </authorList>
    </citation>
    <scope>NUCLEOTIDE SEQUENCE [LARGE SCALE GENOMIC DNA]</scope>
    <source>
        <strain evidence="3 4">KCTC 52183</strain>
    </source>
</reference>
<dbReference type="Pfam" id="PF00563">
    <property type="entry name" value="EAL"/>
    <property type="match status" value="1"/>
</dbReference>